<dbReference type="Proteomes" id="UP000268162">
    <property type="component" value="Unassembled WGS sequence"/>
</dbReference>
<keyword evidence="2" id="KW-0732">Signal</keyword>
<gene>
    <name evidence="3" type="ORF">BJ085DRAFT_33697</name>
</gene>
<feature type="region of interest" description="Disordered" evidence="1">
    <location>
        <begin position="79"/>
        <end position="118"/>
    </location>
</feature>
<dbReference type="EMBL" id="ML002232">
    <property type="protein sequence ID" value="RKP39975.1"/>
    <property type="molecule type" value="Genomic_DNA"/>
</dbReference>
<proteinExistence type="predicted"/>
<reference evidence="4" key="1">
    <citation type="journal article" date="2018" name="Nat. Microbiol.">
        <title>Leveraging single-cell genomics to expand the fungal tree of life.</title>
        <authorList>
            <person name="Ahrendt S.R."/>
            <person name="Quandt C.A."/>
            <person name="Ciobanu D."/>
            <person name="Clum A."/>
            <person name="Salamov A."/>
            <person name="Andreopoulos B."/>
            <person name="Cheng J.F."/>
            <person name="Woyke T."/>
            <person name="Pelin A."/>
            <person name="Henrissat B."/>
            <person name="Reynolds N.K."/>
            <person name="Benny G.L."/>
            <person name="Smith M.E."/>
            <person name="James T.Y."/>
            <person name="Grigoriev I.V."/>
        </authorList>
    </citation>
    <scope>NUCLEOTIDE SEQUENCE [LARGE SCALE GENOMIC DNA]</scope>
    <source>
        <strain evidence="4">RSA 468</strain>
    </source>
</reference>
<evidence type="ECO:0000313" key="3">
    <source>
        <dbReference type="EMBL" id="RKP39975.1"/>
    </source>
</evidence>
<evidence type="ECO:0000256" key="2">
    <source>
        <dbReference type="SAM" id="SignalP"/>
    </source>
</evidence>
<evidence type="ECO:0000313" key="4">
    <source>
        <dbReference type="Proteomes" id="UP000268162"/>
    </source>
</evidence>
<dbReference type="AlphaFoldDB" id="A0A4Q0A1M3"/>
<name>A0A4Q0A1M3_9FUNG</name>
<evidence type="ECO:0008006" key="5">
    <source>
        <dbReference type="Google" id="ProtNLM"/>
    </source>
</evidence>
<feature type="signal peptide" evidence="2">
    <location>
        <begin position="1"/>
        <end position="28"/>
    </location>
</feature>
<accession>A0A4Q0A1M3</accession>
<protein>
    <recommendedName>
        <fullName evidence="5">Btz domain-containing protein</fullName>
    </recommendedName>
</protein>
<sequence length="212" mass="23931">MVFIQLRLTCAILALGFLMPRWPETVRSAPVSPTIDDLIQLAVQATIRTLVGSPDTAAAAITQRDMAPHANTTQVFEPSTIGRRQTTNSPTGVVQPGVGQEEDDTPLTHPATMKNKRSARHVERRDILDDLDEEWEPLWGDVFEDEWGMGSWLQDEWQYPPTPHRSYGFHRGYGGDRRGPYLSSYEGPSSRGYGHGRGRKYPSYMAQPDWLY</sequence>
<feature type="compositionally biased region" description="Polar residues" evidence="1">
    <location>
        <begin position="79"/>
        <end position="92"/>
    </location>
</feature>
<organism evidence="3 4">
    <name type="scientific">Dimargaris cristalligena</name>
    <dbReference type="NCBI Taxonomy" id="215637"/>
    <lineage>
        <taxon>Eukaryota</taxon>
        <taxon>Fungi</taxon>
        <taxon>Fungi incertae sedis</taxon>
        <taxon>Zoopagomycota</taxon>
        <taxon>Kickxellomycotina</taxon>
        <taxon>Dimargaritomycetes</taxon>
        <taxon>Dimargaritales</taxon>
        <taxon>Dimargaritaceae</taxon>
        <taxon>Dimargaris</taxon>
    </lineage>
</organism>
<keyword evidence="4" id="KW-1185">Reference proteome</keyword>
<feature type="chain" id="PRO_5020370416" description="Btz domain-containing protein" evidence="2">
    <location>
        <begin position="29"/>
        <end position="212"/>
    </location>
</feature>
<evidence type="ECO:0000256" key="1">
    <source>
        <dbReference type="SAM" id="MobiDB-lite"/>
    </source>
</evidence>